<protein>
    <submittedName>
        <fullName evidence="6">TonB-dependent receptor</fullName>
    </submittedName>
</protein>
<accession>A0A2D0N0V7</accession>
<keyword evidence="6" id="KW-0675">Receptor</keyword>
<dbReference type="Proteomes" id="UP000223913">
    <property type="component" value="Unassembled WGS sequence"/>
</dbReference>
<dbReference type="RefSeq" id="WP_099154484.1">
    <property type="nucleotide sequence ID" value="NZ_PDUD01000044.1"/>
</dbReference>
<name>A0A2D0N0V7_FLAN2</name>
<dbReference type="OrthoDB" id="8764943at2"/>
<dbReference type="EMBL" id="PDUD01000044">
    <property type="protein sequence ID" value="PHN02144.1"/>
    <property type="molecule type" value="Genomic_DNA"/>
</dbReference>
<dbReference type="Pfam" id="PF07715">
    <property type="entry name" value="Plug"/>
    <property type="match status" value="1"/>
</dbReference>
<evidence type="ECO:0000313" key="6">
    <source>
        <dbReference type="EMBL" id="PHN02144.1"/>
    </source>
</evidence>
<dbReference type="Pfam" id="PF13715">
    <property type="entry name" value="CarbopepD_reg_2"/>
    <property type="match status" value="1"/>
</dbReference>
<dbReference type="InterPro" id="IPR037066">
    <property type="entry name" value="Plug_dom_sf"/>
</dbReference>
<dbReference type="PANTHER" id="PTHR40980">
    <property type="entry name" value="PLUG DOMAIN-CONTAINING PROTEIN"/>
    <property type="match status" value="1"/>
</dbReference>
<dbReference type="InterPro" id="IPR036942">
    <property type="entry name" value="Beta-barrel_TonB_sf"/>
</dbReference>
<sequence length="805" mass="91490">MRALLRLCILVICGTPLLGQDDITISGRILDRSNEEGIAYATVVLKADTSAAILSGTISDESGRFVLQLRERGNFVVQCSYLGFTTLNTDVLIGQKNNIYDLGKLYLEPESEQLEEVTVTAQKAIINEGLSKKSFSMADQIAQSGGSVAEAMKALPGVTIDQDGNVLLRGSDKVAVLIDGRQSGMTGFGNQRGLNNIPAANIDRIEIINNPSAKYDAAGMAGIINIIYKKERQNGFNGSVGFTYGLGELTTRKASLPTQLGRYAVNPKYIPSISLNYRTPKVNTYLQAEVIRQKKLPNNEFTTRHYADGANTVSQVPENRTQTHYVLKGGIDYQLDDRNALRFSSIYDYENHVDTAQVPYINLNTGQRYRYWHWREAEVTGYLNFRLDYEHDFREPGHRLNLAAQYVRGWEDESYFLNDSSEIRQANDMTHIIATEHTTSFTGDYIKPLKWGRLEAGAKVQIRTIPVTYDILRGQQSIIYEGLGDWSDWGENIVAAYANYILEKRTFDIEGGLRAEQTNVFYDISPENTFYPENDAYDYFELYPNIRLTFKISEQNNLSLFYNRRVDRPGEPELRIFPKYDDPELLKVGNPYLRPQFTQTFEVAYKRIWNSGSVYLATYHRIIENPFTRVYSIDSSDPNYAIVNKIYQNVGSGTNTGIEVLLSQRIENFWKLSTGMNLYNNVVDAYRGTLLFPTERPFDIQKTSDQTWDLKINNQFDLGGHTQIQLTGIYMAPKNIPQGRQLARSSVDLGVQRNIWGKKGELTLAFSDIFNGFGIRQEINGIDFSALYENYFETQVVRLGLKYKW</sequence>
<dbReference type="Gene3D" id="2.170.130.10">
    <property type="entry name" value="TonB-dependent receptor, plug domain"/>
    <property type="match status" value="1"/>
</dbReference>
<dbReference type="InterPro" id="IPR008969">
    <property type="entry name" value="CarboxyPept-like_regulatory"/>
</dbReference>
<keyword evidence="7" id="KW-1185">Reference proteome</keyword>
<evidence type="ECO:0000256" key="3">
    <source>
        <dbReference type="ARBA" id="ARBA00023237"/>
    </source>
</evidence>
<keyword evidence="3" id="KW-0998">Cell outer membrane</keyword>
<dbReference type="GO" id="GO:0009279">
    <property type="term" value="C:cell outer membrane"/>
    <property type="evidence" value="ECO:0007669"/>
    <property type="project" value="UniProtKB-SubCell"/>
</dbReference>
<proteinExistence type="predicted"/>
<comment type="caution">
    <text evidence="6">The sequence shown here is derived from an EMBL/GenBank/DDBJ whole genome shotgun (WGS) entry which is preliminary data.</text>
</comment>
<evidence type="ECO:0000256" key="1">
    <source>
        <dbReference type="ARBA" id="ARBA00004442"/>
    </source>
</evidence>
<evidence type="ECO:0000256" key="2">
    <source>
        <dbReference type="ARBA" id="ARBA00023136"/>
    </source>
</evidence>
<dbReference type="SUPFAM" id="SSF56935">
    <property type="entry name" value="Porins"/>
    <property type="match status" value="1"/>
</dbReference>
<evidence type="ECO:0000259" key="5">
    <source>
        <dbReference type="Pfam" id="PF14905"/>
    </source>
</evidence>
<feature type="domain" description="TonB-dependent receptor plug" evidence="4">
    <location>
        <begin position="139"/>
        <end position="223"/>
    </location>
</feature>
<dbReference type="InterPro" id="IPR012910">
    <property type="entry name" value="Plug_dom"/>
</dbReference>
<evidence type="ECO:0000313" key="7">
    <source>
        <dbReference type="Proteomes" id="UP000223913"/>
    </source>
</evidence>
<dbReference type="PANTHER" id="PTHR40980:SF4">
    <property type="entry name" value="TONB-DEPENDENT RECEPTOR-LIKE BETA-BARREL DOMAIN-CONTAINING PROTEIN"/>
    <property type="match status" value="1"/>
</dbReference>
<dbReference type="Gene3D" id="2.60.40.1120">
    <property type="entry name" value="Carboxypeptidase-like, regulatory domain"/>
    <property type="match status" value="1"/>
</dbReference>
<dbReference type="AlphaFoldDB" id="A0A2D0N0V7"/>
<reference evidence="6 7" key="1">
    <citation type="submission" date="2017-10" db="EMBL/GenBank/DDBJ databases">
        <title>The draft genome sequence of Lewinella nigricans NBRC 102662.</title>
        <authorList>
            <person name="Wang K."/>
        </authorList>
    </citation>
    <scope>NUCLEOTIDE SEQUENCE [LARGE SCALE GENOMIC DNA]</scope>
    <source>
        <strain evidence="6 7">NBRC 102662</strain>
    </source>
</reference>
<organism evidence="6 7">
    <name type="scientific">Flavilitoribacter nigricans (strain ATCC 23147 / DSM 23189 / NBRC 102662 / NCIMB 1420 / SS-2)</name>
    <name type="common">Lewinella nigricans</name>
    <dbReference type="NCBI Taxonomy" id="1122177"/>
    <lineage>
        <taxon>Bacteria</taxon>
        <taxon>Pseudomonadati</taxon>
        <taxon>Bacteroidota</taxon>
        <taxon>Saprospiria</taxon>
        <taxon>Saprospirales</taxon>
        <taxon>Lewinellaceae</taxon>
        <taxon>Flavilitoribacter</taxon>
    </lineage>
</organism>
<dbReference type="InterPro" id="IPR041700">
    <property type="entry name" value="OMP_b-brl_3"/>
</dbReference>
<gene>
    <name evidence="6" type="ORF">CRP01_33690</name>
</gene>
<dbReference type="Pfam" id="PF14905">
    <property type="entry name" value="OMP_b-brl_3"/>
    <property type="match status" value="1"/>
</dbReference>
<evidence type="ECO:0000259" key="4">
    <source>
        <dbReference type="Pfam" id="PF07715"/>
    </source>
</evidence>
<keyword evidence="2" id="KW-0472">Membrane</keyword>
<feature type="domain" description="Outer membrane protein beta-barrel" evidence="5">
    <location>
        <begin position="391"/>
        <end position="803"/>
    </location>
</feature>
<dbReference type="Gene3D" id="2.40.170.20">
    <property type="entry name" value="TonB-dependent receptor, beta-barrel domain"/>
    <property type="match status" value="1"/>
</dbReference>
<comment type="subcellular location">
    <subcellularLocation>
        <location evidence="1">Cell outer membrane</location>
    </subcellularLocation>
</comment>
<dbReference type="SUPFAM" id="SSF49464">
    <property type="entry name" value="Carboxypeptidase regulatory domain-like"/>
    <property type="match status" value="1"/>
</dbReference>